<dbReference type="PROSITE" id="PS51186">
    <property type="entry name" value="GNAT"/>
    <property type="match status" value="1"/>
</dbReference>
<name>U4QXZ5_9FIRM</name>
<reference evidence="2 3" key="1">
    <citation type="journal article" date="2013" name="Genome Announc.">
        <title>Draft Genome Sequence of the Cellulolytic Bacterium Clostridium papyrosolvens C7 (ATCC 700395).</title>
        <authorList>
            <person name="Zepeda V."/>
            <person name="Dassa B."/>
            <person name="Borovok I."/>
            <person name="Lamed R."/>
            <person name="Bayer E.A."/>
            <person name="Cate J.H."/>
        </authorList>
    </citation>
    <scope>NUCLEOTIDE SEQUENCE [LARGE SCALE GENOMIC DNA]</scope>
    <source>
        <strain evidence="2 3">C7</strain>
    </source>
</reference>
<dbReference type="Pfam" id="PF13302">
    <property type="entry name" value="Acetyltransf_3"/>
    <property type="match status" value="1"/>
</dbReference>
<dbReference type="OrthoDB" id="7863753at2"/>
<dbReference type="GO" id="GO:0016747">
    <property type="term" value="F:acyltransferase activity, transferring groups other than amino-acyl groups"/>
    <property type="evidence" value="ECO:0007669"/>
    <property type="project" value="InterPro"/>
</dbReference>
<dbReference type="Gene3D" id="3.40.630.30">
    <property type="match status" value="1"/>
</dbReference>
<dbReference type="SUPFAM" id="SSF55729">
    <property type="entry name" value="Acyl-CoA N-acyltransferases (Nat)"/>
    <property type="match status" value="1"/>
</dbReference>
<gene>
    <name evidence="2" type="ORF">L323_17465</name>
</gene>
<protein>
    <recommendedName>
        <fullName evidence="1">N-acetyltransferase domain-containing protein</fullName>
    </recommendedName>
</protein>
<evidence type="ECO:0000313" key="3">
    <source>
        <dbReference type="Proteomes" id="UP000016860"/>
    </source>
</evidence>
<evidence type="ECO:0000259" key="1">
    <source>
        <dbReference type="PROSITE" id="PS51186"/>
    </source>
</evidence>
<evidence type="ECO:0000313" key="2">
    <source>
        <dbReference type="EMBL" id="EPR09409.1"/>
    </source>
</evidence>
<dbReference type="Proteomes" id="UP000016860">
    <property type="component" value="Unassembled WGS sequence"/>
</dbReference>
<organism evidence="2 3">
    <name type="scientific">Ruminiclostridium papyrosolvens C7</name>
    <dbReference type="NCBI Taxonomy" id="1330534"/>
    <lineage>
        <taxon>Bacteria</taxon>
        <taxon>Bacillati</taxon>
        <taxon>Bacillota</taxon>
        <taxon>Clostridia</taxon>
        <taxon>Eubacteriales</taxon>
        <taxon>Oscillospiraceae</taxon>
        <taxon>Ruminiclostridium</taxon>
    </lineage>
</organism>
<dbReference type="EMBL" id="ATAY01000088">
    <property type="protein sequence ID" value="EPR09409.1"/>
    <property type="molecule type" value="Genomic_DNA"/>
</dbReference>
<dbReference type="PANTHER" id="PTHR43792">
    <property type="entry name" value="GNAT FAMILY, PUTATIVE (AFU_ORTHOLOGUE AFUA_3G00765)-RELATED-RELATED"/>
    <property type="match status" value="1"/>
</dbReference>
<dbReference type="AlphaFoldDB" id="U4QXZ5"/>
<dbReference type="InterPro" id="IPR000182">
    <property type="entry name" value="GNAT_dom"/>
</dbReference>
<dbReference type="InterPro" id="IPR016181">
    <property type="entry name" value="Acyl_CoA_acyltransferase"/>
</dbReference>
<dbReference type="STRING" id="1330534.L323_17465"/>
<sequence>MVVHNIVTDRLIIIPMTYSMVCTVLSGSTEEYKKLGVNFNGKWPLQDTLDILHFIKDKMKKTDADGFDVWMVAKKEDMTVIGDAGFKGAPNENGEIEIGFGLIKEEQQKGYGYEVASSLMEWASQKNIVKVIKADCLIDNIPSIKLLKKCGMNEIKRDNEFIYWEKFTIY</sequence>
<comment type="caution">
    <text evidence="2">The sequence shown here is derived from an EMBL/GenBank/DDBJ whole genome shotgun (WGS) entry which is preliminary data.</text>
</comment>
<dbReference type="PANTHER" id="PTHR43792:SF13">
    <property type="entry name" value="ACETYLTRANSFERASE"/>
    <property type="match status" value="1"/>
</dbReference>
<accession>U4QXZ5</accession>
<dbReference type="InterPro" id="IPR051531">
    <property type="entry name" value="N-acetyltransferase"/>
</dbReference>
<dbReference type="PATRIC" id="fig|1330534.3.peg.3465"/>
<feature type="domain" description="N-acetyltransferase" evidence="1">
    <location>
        <begin position="22"/>
        <end position="170"/>
    </location>
</feature>
<dbReference type="RefSeq" id="WP_020816881.1">
    <property type="nucleotide sequence ID" value="NZ_ATAY01000088.1"/>
</dbReference>
<proteinExistence type="predicted"/>